<evidence type="ECO:0000313" key="3">
    <source>
        <dbReference type="EMBL" id="CAB3267324.1"/>
    </source>
</evidence>
<feature type="repeat" description="TPR" evidence="1">
    <location>
        <begin position="256"/>
        <end position="289"/>
    </location>
</feature>
<protein>
    <submittedName>
        <fullName evidence="3">Tetratricopeptide repeat protein 13</fullName>
    </submittedName>
</protein>
<evidence type="ECO:0000256" key="1">
    <source>
        <dbReference type="PROSITE-ProRule" id="PRU00339"/>
    </source>
</evidence>
<gene>
    <name evidence="3" type="primary">Ttc13</name>
</gene>
<dbReference type="AlphaFoldDB" id="A0A6F9DV55"/>
<dbReference type="PANTHER" id="PTHR44523">
    <property type="entry name" value="TETRATRICOPEPTIDE REPEAT PROTEIN 13"/>
    <property type="match status" value="1"/>
</dbReference>
<dbReference type="InterPro" id="IPR019734">
    <property type="entry name" value="TPR_rpt"/>
</dbReference>
<keyword evidence="1" id="KW-0802">TPR repeat</keyword>
<dbReference type="PROSITE" id="PS50005">
    <property type="entry name" value="TPR"/>
    <property type="match status" value="4"/>
</dbReference>
<dbReference type="Gene3D" id="1.25.40.10">
    <property type="entry name" value="Tetratricopeptide repeat domain"/>
    <property type="match status" value="3"/>
</dbReference>
<feature type="repeat" description="TPR" evidence="1">
    <location>
        <begin position="324"/>
        <end position="357"/>
    </location>
</feature>
<dbReference type="SUPFAM" id="SSF48452">
    <property type="entry name" value="TPR-like"/>
    <property type="match status" value="2"/>
</dbReference>
<sequence length="831" mass="94833">MSVKKYHISVLLWLYTTARLSLTFGSDTETLAEVTICDFGSTSKDCDIEKGLEWELHTNLCKDIPVSCQNEVNGPIINSCAPEDLDYKKIEQYANQVMDRHMVPMVCSTKKETLQMSIGIVLLKSNYPDVAVGHYSEVIKKQGDSPCAALYYGRGMAYSKLGLEDPTYAAHALSDYTKALHAAGSRDTLQIYETRADAFSSLGQYAHALDDYTEAIKLAPSYRMYLMRGISLVFLERYQEAYKDLQESLRLQPHQITAMHYLTTCLYNMRQFDEAITIFKSILALKPDHGEVMQSLAQTYREVGNFQLAIDYYTKAITHDQTNSVLYQRKAMLLYNTGRPQEALDAFRTCATLDPFNEMCKFMKGACYAAMGQFYPAIKEMTKATTERPVQQPKGQYTCPTTMFLREWCRYVHSHLDTDVQDFTPDNDLPPGFKENWSYDVMFSVQNYTEQPGLQPRIKDISAPSWDQMSGKRRRLLCYAHTMGKTLSAQSLRFADAYIENPRANLIAGLASLEVAQTAAEFWAAPKSYRNKHGKKFTWRDAFDISVKWYRFIDPNRPLFWMDDPNPLSKPFTLQEVIMQNSATRPRYEKYLLPIYKLLAHESTAPGKEFSTRGNTDPAESFQHLLDFEKKRKKTSDPFIVAISKVASKKERTQKTLDGCNIVLQFDRNHRITLVLDSKLTWPKAKQYHSELDFLWQKIADEHKRLSGKSNGTVNATESLINLILSLTYYFLNLMPISKCTTSVAYSTAVGLLFALGREATGKIPKGREIFLDAVTIFDPEKFKSTTRSWLSFKKIPNSASHLEKVAEAFPTYRSMFEVLHLDLSNLCASA</sequence>
<evidence type="ECO:0000256" key="2">
    <source>
        <dbReference type="SAM" id="SignalP"/>
    </source>
</evidence>
<dbReference type="InterPro" id="IPR011990">
    <property type="entry name" value="TPR-like_helical_dom_sf"/>
</dbReference>
<name>A0A6F9DV55_9ASCI</name>
<feature type="signal peptide" evidence="2">
    <location>
        <begin position="1"/>
        <end position="25"/>
    </location>
</feature>
<feature type="repeat" description="TPR" evidence="1">
    <location>
        <begin position="290"/>
        <end position="323"/>
    </location>
</feature>
<proteinExistence type="evidence at transcript level"/>
<dbReference type="EMBL" id="LR791462">
    <property type="protein sequence ID" value="CAB3267324.1"/>
    <property type="molecule type" value="mRNA"/>
</dbReference>
<feature type="chain" id="PRO_5026225526" evidence="2">
    <location>
        <begin position="26"/>
        <end position="831"/>
    </location>
</feature>
<dbReference type="Pfam" id="PF13181">
    <property type="entry name" value="TPR_8"/>
    <property type="match status" value="1"/>
</dbReference>
<accession>A0A6F9DV55</accession>
<organism evidence="3">
    <name type="scientific">Phallusia mammillata</name>
    <dbReference type="NCBI Taxonomy" id="59560"/>
    <lineage>
        <taxon>Eukaryota</taxon>
        <taxon>Metazoa</taxon>
        <taxon>Chordata</taxon>
        <taxon>Tunicata</taxon>
        <taxon>Ascidiacea</taxon>
        <taxon>Phlebobranchia</taxon>
        <taxon>Ascidiidae</taxon>
        <taxon>Phallusia</taxon>
    </lineage>
</organism>
<dbReference type="Pfam" id="PF13432">
    <property type="entry name" value="TPR_16"/>
    <property type="match status" value="1"/>
</dbReference>
<reference evidence="3" key="1">
    <citation type="submission" date="2020-04" db="EMBL/GenBank/DDBJ databases">
        <authorList>
            <person name="Neveu A P."/>
        </authorList>
    </citation>
    <scope>NUCLEOTIDE SEQUENCE</scope>
    <source>
        <tissue evidence="3">Whole embryo</tissue>
    </source>
</reference>
<dbReference type="Pfam" id="PF13424">
    <property type="entry name" value="TPR_12"/>
    <property type="match status" value="1"/>
</dbReference>
<dbReference type="PANTHER" id="PTHR44523:SF1">
    <property type="entry name" value="TETRATRICOPEPTIDE REPEAT PROTEIN 13"/>
    <property type="match status" value="1"/>
</dbReference>
<feature type="repeat" description="TPR" evidence="1">
    <location>
        <begin position="189"/>
        <end position="222"/>
    </location>
</feature>
<keyword evidence="2" id="KW-0732">Signal</keyword>
<dbReference type="SMART" id="SM00028">
    <property type="entry name" value="TPR"/>
    <property type="match status" value="7"/>
</dbReference>